<evidence type="ECO:0000256" key="11">
    <source>
        <dbReference type="ARBA" id="ARBA00023065"/>
    </source>
</evidence>
<dbReference type="GO" id="GO:0071978">
    <property type="term" value="P:bacterial-type flagellum-dependent swarming motility"/>
    <property type="evidence" value="ECO:0007669"/>
    <property type="project" value="InterPro"/>
</dbReference>
<keyword evidence="17" id="KW-1185">Reference proteome</keyword>
<dbReference type="Pfam" id="PF01618">
    <property type="entry name" value="MotA_ExbB"/>
    <property type="match status" value="1"/>
</dbReference>
<evidence type="ECO:0000256" key="5">
    <source>
        <dbReference type="ARBA" id="ARBA00022500"/>
    </source>
</evidence>
<feature type="transmembrane region" description="Helical" evidence="13">
    <location>
        <begin position="201"/>
        <end position="220"/>
    </location>
</feature>
<dbReference type="InterPro" id="IPR000540">
    <property type="entry name" value="Flag_MotA_CS"/>
</dbReference>
<keyword evidence="8" id="KW-0283">Flagellar rotation</keyword>
<dbReference type="InterPro" id="IPR022522">
    <property type="entry name" value="Flagellar_motor_stator_MotA"/>
</dbReference>
<dbReference type="InterPro" id="IPR002898">
    <property type="entry name" value="MotA_ExbB_proton_chnl"/>
</dbReference>
<dbReference type="RefSeq" id="WP_250936423.1">
    <property type="nucleotide sequence ID" value="NZ_JAMLJK010000001.1"/>
</dbReference>
<protein>
    <submittedName>
        <fullName evidence="16">Flagellar motor stator protein MotA</fullName>
    </submittedName>
</protein>
<dbReference type="GO" id="GO:0005886">
    <property type="term" value="C:plasma membrane"/>
    <property type="evidence" value="ECO:0007669"/>
    <property type="project" value="UniProtKB-SubCell"/>
</dbReference>
<keyword evidence="11" id="KW-0406">Ion transport</keyword>
<reference evidence="16" key="1">
    <citation type="submission" date="2022-11" db="EMBL/GenBank/DDBJ databases">
        <title>Larsenimonas rhizosphaerae sp. nov., isolated from a tidal mudflat.</title>
        <authorList>
            <person name="Lee S.D."/>
            <person name="Kim I.S."/>
        </authorList>
    </citation>
    <scope>NUCLEOTIDE SEQUENCE</scope>
    <source>
        <strain evidence="16">GH2-1</strain>
    </source>
</reference>
<comment type="subcellular location">
    <subcellularLocation>
        <location evidence="1">Cell inner membrane</location>
        <topology evidence="1">Multi-pass membrane protein</topology>
    </subcellularLocation>
</comment>
<keyword evidence="16" id="KW-0966">Cell projection</keyword>
<dbReference type="InterPro" id="IPR046786">
    <property type="entry name" value="MotA_N"/>
</dbReference>
<dbReference type="PANTHER" id="PTHR30433:SF4">
    <property type="entry name" value="MOTILITY PROTEIN A"/>
    <property type="match status" value="1"/>
</dbReference>
<evidence type="ECO:0000256" key="8">
    <source>
        <dbReference type="ARBA" id="ARBA00022779"/>
    </source>
</evidence>
<keyword evidence="4" id="KW-1003">Cell membrane</keyword>
<evidence type="ECO:0000256" key="10">
    <source>
        <dbReference type="ARBA" id="ARBA00022989"/>
    </source>
</evidence>
<feature type="transmembrane region" description="Helical" evidence="13">
    <location>
        <begin position="7"/>
        <end position="28"/>
    </location>
</feature>
<keyword evidence="3" id="KW-0813">Transport</keyword>
<keyword evidence="16" id="KW-0282">Flagellum</keyword>
<evidence type="ECO:0000256" key="7">
    <source>
        <dbReference type="ARBA" id="ARBA00022692"/>
    </source>
</evidence>
<organism evidence="16 17">
    <name type="scientific">Larsenimonas rhizosphaerae</name>
    <dbReference type="NCBI Taxonomy" id="2944682"/>
    <lineage>
        <taxon>Bacteria</taxon>
        <taxon>Pseudomonadati</taxon>
        <taxon>Pseudomonadota</taxon>
        <taxon>Gammaproteobacteria</taxon>
        <taxon>Oceanospirillales</taxon>
        <taxon>Halomonadaceae</taxon>
        <taxon>Larsenimonas</taxon>
    </lineage>
</organism>
<evidence type="ECO:0000256" key="13">
    <source>
        <dbReference type="SAM" id="Phobius"/>
    </source>
</evidence>
<evidence type="ECO:0000256" key="9">
    <source>
        <dbReference type="ARBA" id="ARBA00022781"/>
    </source>
</evidence>
<sequence length="289" mass="31281">MLIVIGYIAIIACVFGGYLMVGGHLGALWQPAEIIIIVGAGIGAFVASNSGHGIKATIRILPKLMKSSHYNKEMFLDLMALLYLVLAKGRQEGMMALEKDIDAPEESQIFAQYPKLVADPLLMEFLTDYLRLMISGNMDPFEIESLMDHEIETFQHEAELPAHSISAVGDGLPAFGIVAAVMGVVHTLGVQGLAPEQIGPLIANAMVGTFLGILLAYGFVTPLANKVKHHVDEMVKMLQCIKVTLLANLNGYAPPLAVEFGRKALFASERPSFNELEEHVRTVKSKPAG</sequence>
<feature type="transmembrane region" description="Helical" evidence="13">
    <location>
        <begin position="174"/>
        <end position="194"/>
    </location>
</feature>
<gene>
    <name evidence="16" type="primary">motA</name>
    <name evidence="16" type="ORF">OQ287_02405</name>
</gene>
<keyword evidence="10 13" id="KW-1133">Transmembrane helix</keyword>
<dbReference type="NCBIfam" id="TIGR03818">
    <property type="entry name" value="MotA1"/>
    <property type="match status" value="1"/>
</dbReference>
<feature type="domain" description="MotA/TolQ/ExbB proton channel" evidence="14">
    <location>
        <begin position="124"/>
        <end position="238"/>
    </location>
</feature>
<evidence type="ECO:0000259" key="15">
    <source>
        <dbReference type="Pfam" id="PF20560"/>
    </source>
</evidence>
<dbReference type="InterPro" id="IPR047055">
    <property type="entry name" value="MotA-like"/>
</dbReference>
<dbReference type="GO" id="GO:0006935">
    <property type="term" value="P:chemotaxis"/>
    <property type="evidence" value="ECO:0007669"/>
    <property type="project" value="UniProtKB-KW"/>
</dbReference>
<name>A0AA41ZD12_9GAMM</name>
<keyword evidence="16" id="KW-0969">Cilium</keyword>
<evidence type="ECO:0000256" key="12">
    <source>
        <dbReference type="ARBA" id="ARBA00023136"/>
    </source>
</evidence>
<keyword evidence="12 13" id="KW-0472">Membrane</keyword>
<evidence type="ECO:0000256" key="2">
    <source>
        <dbReference type="ARBA" id="ARBA00008038"/>
    </source>
</evidence>
<dbReference type="AlphaFoldDB" id="A0AA41ZD12"/>
<keyword evidence="6" id="KW-0997">Cell inner membrane</keyword>
<evidence type="ECO:0000256" key="3">
    <source>
        <dbReference type="ARBA" id="ARBA00022448"/>
    </source>
</evidence>
<dbReference type="Proteomes" id="UP001165678">
    <property type="component" value="Unassembled WGS sequence"/>
</dbReference>
<dbReference type="EMBL" id="JAPIVE010000001">
    <property type="protein sequence ID" value="MCX2523082.1"/>
    <property type="molecule type" value="Genomic_DNA"/>
</dbReference>
<evidence type="ECO:0000313" key="17">
    <source>
        <dbReference type="Proteomes" id="UP001165678"/>
    </source>
</evidence>
<proteinExistence type="inferred from homology"/>
<evidence type="ECO:0000259" key="14">
    <source>
        <dbReference type="Pfam" id="PF01618"/>
    </source>
</evidence>
<evidence type="ECO:0000313" key="16">
    <source>
        <dbReference type="EMBL" id="MCX2523082.1"/>
    </source>
</evidence>
<evidence type="ECO:0000256" key="6">
    <source>
        <dbReference type="ARBA" id="ARBA00022519"/>
    </source>
</evidence>
<keyword evidence="9" id="KW-0375">Hydrogen ion transport</keyword>
<keyword evidence="5" id="KW-0145">Chemotaxis</keyword>
<comment type="caution">
    <text evidence="16">The sequence shown here is derived from an EMBL/GenBank/DDBJ whole genome shotgun (WGS) entry which is preliminary data.</text>
</comment>
<keyword evidence="7 13" id="KW-0812">Transmembrane</keyword>
<feature type="domain" description="Motility protein A N-terminal" evidence="15">
    <location>
        <begin position="4"/>
        <end position="93"/>
    </location>
</feature>
<evidence type="ECO:0000256" key="1">
    <source>
        <dbReference type="ARBA" id="ARBA00004429"/>
    </source>
</evidence>
<dbReference type="GO" id="GO:1902600">
    <property type="term" value="P:proton transmembrane transport"/>
    <property type="evidence" value="ECO:0007669"/>
    <property type="project" value="UniProtKB-KW"/>
</dbReference>
<dbReference type="Pfam" id="PF20560">
    <property type="entry name" value="MotA_N"/>
    <property type="match status" value="1"/>
</dbReference>
<evidence type="ECO:0000256" key="4">
    <source>
        <dbReference type="ARBA" id="ARBA00022475"/>
    </source>
</evidence>
<accession>A0AA41ZD12</accession>
<dbReference type="PROSITE" id="PS01307">
    <property type="entry name" value="MOTA"/>
    <property type="match status" value="1"/>
</dbReference>
<dbReference type="PANTHER" id="PTHR30433">
    <property type="entry name" value="CHEMOTAXIS PROTEIN MOTA"/>
    <property type="match status" value="1"/>
</dbReference>
<feature type="transmembrane region" description="Helical" evidence="13">
    <location>
        <begin position="34"/>
        <end position="54"/>
    </location>
</feature>
<comment type="similarity">
    <text evidence="2">Belongs to the MotA family.</text>
</comment>